<dbReference type="Gene3D" id="3.90.1170.50">
    <property type="entry name" value="Aldehyde oxidase/xanthine dehydrogenase, a/b hammerhead"/>
    <property type="match status" value="1"/>
</dbReference>
<dbReference type="InterPro" id="IPR008274">
    <property type="entry name" value="AldOxase/xan_DH_MoCoBD1"/>
</dbReference>
<dbReference type="Pfam" id="PF02738">
    <property type="entry name" value="MoCoBD_1"/>
    <property type="match status" value="1"/>
</dbReference>
<proteinExistence type="predicted"/>
<dbReference type="SUPFAM" id="SSF54665">
    <property type="entry name" value="CO dehydrogenase molybdoprotein N-domain-like"/>
    <property type="match status" value="1"/>
</dbReference>
<evidence type="ECO:0000313" key="4">
    <source>
        <dbReference type="EMBL" id="TCT06083.1"/>
    </source>
</evidence>
<protein>
    <submittedName>
        <fullName evidence="4">CO/xanthine dehydrogenase Mo-binding subunit</fullName>
    </submittedName>
</protein>
<evidence type="ECO:0000259" key="3">
    <source>
        <dbReference type="SMART" id="SM01008"/>
    </source>
</evidence>
<dbReference type="InterPro" id="IPR016208">
    <property type="entry name" value="Ald_Oxase/xanthine_DH-like"/>
</dbReference>
<dbReference type="InterPro" id="IPR037165">
    <property type="entry name" value="AldOxase/xan_DH_Mopterin-bd_sf"/>
</dbReference>
<dbReference type="InterPro" id="IPR036856">
    <property type="entry name" value="Ald_Oxase/Xan_DH_a/b_sf"/>
</dbReference>
<reference evidence="4 5" key="1">
    <citation type="submission" date="2019-03" db="EMBL/GenBank/DDBJ databases">
        <title>Genomic Encyclopedia of Type Strains, Phase IV (KMG-IV): sequencing the most valuable type-strain genomes for metagenomic binning, comparative biology and taxonomic classification.</title>
        <authorList>
            <person name="Goeker M."/>
        </authorList>
    </citation>
    <scope>NUCLEOTIDE SEQUENCE [LARGE SCALE GENOMIC DNA]</scope>
    <source>
        <strain evidence="4 5">DSM 9035</strain>
    </source>
</reference>
<keyword evidence="2" id="KW-0560">Oxidoreductase</keyword>
<accession>A0A4R3M054</accession>
<dbReference type="OrthoDB" id="9763985at2"/>
<evidence type="ECO:0000256" key="1">
    <source>
        <dbReference type="ARBA" id="ARBA00022505"/>
    </source>
</evidence>
<dbReference type="EMBL" id="SMAI01000003">
    <property type="protein sequence ID" value="TCT06083.1"/>
    <property type="molecule type" value="Genomic_DNA"/>
</dbReference>
<feature type="domain" description="Aldehyde oxidase/xanthine dehydrogenase a/b hammerhead" evidence="3">
    <location>
        <begin position="25"/>
        <end position="136"/>
    </location>
</feature>
<dbReference type="Proteomes" id="UP000294664">
    <property type="component" value="Unassembled WGS sequence"/>
</dbReference>
<dbReference type="GO" id="GO:0005506">
    <property type="term" value="F:iron ion binding"/>
    <property type="evidence" value="ECO:0007669"/>
    <property type="project" value="InterPro"/>
</dbReference>
<name>A0A4R3M054_9HYPH</name>
<dbReference type="SUPFAM" id="SSF56003">
    <property type="entry name" value="Molybdenum cofactor-binding domain"/>
    <property type="match status" value="1"/>
</dbReference>
<dbReference type="InterPro" id="IPR046867">
    <property type="entry name" value="AldOxase/xan_DH_MoCoBD2"/>
</dbReference>
<dbReference type="InterPro" id="IPR000674">
    <property type="entry name" value="Ald_Oxase/Xan_DH_a/b"/>
</dbReference>
<dbReference type="SMART" id="SM01008">
    <property type="entry name" value="Ald_Xan_dh_C"/>
    <property type="match status" value="1"/>
</dbReference>
<evidence type="ECO:0000256" key="2">
    <source>
        <dbReference type="ARBA" id="ARBA00023002"/>
    </source>
</evidence>
<dbReference type="PANTHER" id="PTHR11908">
    <property type="entry name" value="XANTHINE DEHYDROGENASE"/>
    <property type="match status" value="1"/>
</dbReference>
<dbReference type="Pfam" id="PF01315">
    <property type="entry name" value="Ald_Xan_dh_C"/>
    <property type="match status" value="1"/>
</dbReference>
<dbReference type="RefSeq" id="WP_132030606.1">
    <property type="nucleotide sequence ID" value="NZ_SMAI01000003.1"/>
</dbReference>
<keyword evidence="5" id="KW-1185">Reference proteome</keyword>
<keyword evidence="1" id="KW-0500">Molybdenum</keyword>
<gene>
    <name evidence="4" type="ORF">EDC64_103187</name>
</gene>
<dbReference type="GO" id="GO:0016491">
    <property type="term" value="F:oxidoreductase activity"/>
    <property type="evidence" value="ECO:0007669"/>
    <property type="project" value="UniProtKB-KW"/>
</dbReference>
<organism evidence="4 5">
    <name type="scientific">Aquabacter spiritensis</name>
    <dbReference type="NCBI Taxonomy" id="933073"/>
    <lineage>
        <taxon>Bacteria</taxon>
        <taxon>Pseudomonadati</taxon>
        <taxon>Pseudomonadota</taxon>
        <taxon>Alphaproteobacteria</taxon>
        <taxon>Hyphomicrobiales</taxon>
        <taxon>Xanthobacteraceae</taxon>
        <taxon>Aquabacter</taxon>
    </lineage>
</organism>
<dbReference type="Gene3D" id="3.30.365.10">
    <property type="entry name" value="Aldehyde oxidase/xanthine dehydrogenase, molybdopterin binding domain"/>
    <property type="match status" value="4"/>
</dbReference>
<dbReference type="Pfam" id="PF20256">
    <property type="entry name" value="MoCoBD_2"/>
    <property type="match status" value="1"/>
</dbReference>
<dbReference type="AlphaFoldDB" id="A0A4R3M054"/>
<sequence length="804" mass="87378">MTEAPSQFRFVSANRRVREDRRFVAGRGHYVADIALEGMLHVAMVASQHPAARIVSIDASAALALPGVHYVLTGEELAGGVDQLMNGLDTPNVRRYPLAVGRTRYAGEWVAAVVADSRALAEDAAEKVRVVYEPLAYLTKAEEALDPASPPVHPEHGSNILLDRQFVWGEVDRHFAESPRHLSFRVTWGRNSTVPIETFGVVASWDPWRDMLDVWASIQMPKYSDQISRALRIPTNAVRVHQDVDVGGSYGVKRGIKHTVLVGYLSRRLNRPVRFLEDRLENMRSGDAHGPERIFDVDVAFDEAGIIKSMKMRALDNAGAYAGRAPFQLGKPIGAIVGPYKIQSVAYRAQSVTTNKAVQEAVRGFGQSPTNYAIETAMDKVARACGLDRVEARRRNFIRKEEFPYLIPSGTRYDSGDYHTVVEKVLAHVDYDGLLAERDRLRASGLLAGIGIAACLEPSGGNSSFEPLLNEKNTTTTWMDSARITIDGPGFVTVTIHTTSSGQGHETLAATVVAEVLEIDPDRIRVVRPDTLESLPSNSPVGSRMAIMLGGACFHAAQKLKAKLVAIAAFQFGIAPEAARYETGAVSDPASGRRLDWADIVNIAHRNFHLLPPDTEPGLAVTHVMQVPTATKLPEDGRVQMYPCHSFEFHVVLIALDPVLGKPEIRRYVIGHDCGTVINPHIVKGMTLGGIAHGIGAALLEEFVYDDEGQLLTQSFMDYLLPSSHEVPAVEIVHHVTPSPFTVFGQKGSGESGYLGAPAAISGALNDAVDALGIAFDKLPIRIFAISDAVAAARAKQSQEKTSA</sequence>
<comment type="caution">
    <text evidence="4">The sequence shown here is derived from an EMBL/GenBank/DDBJ whole genome shotgun (WGS) entry which is preliminary data.</text>
</comment>
<dbReference type="PANTHER" id="PTHR11908:SF132">
    <property type="entry name" value="ALDEHYDE OXIDASE 1-RELATED"/>
    <property type="match status" value="1"/>
</dbReference>
<evidence type="ECO:0000313" key="5">
    <source>
        <dbReference type="Proteomes" id="UP000294664"/>
    </source>
</evidence>